<evidence type="ECO:0000313" key="3">
    <source>
        <dbReference type="Proteomes" id="UP001519460"/>
    </source>
</evidence>
<evidence type="ECO:0000313" key="2">
    <source>
        <dbReference type="EMBL" id="KAK7487246.1"/>
    </source>
</evidence>
<sequence length="82" mass="9077">MDTKDTTDGVLHHTSSCRTAANSRQDDDLNVLSATSESDPDAETTPLYVNRAFFPPEQPRAPLDSYSDEEEVELTFVNADLD</sequence>
<feature type="region of interest" description="Disordered" evidence="1">
    <location>
        <begin position="1"/>
        <end position="46"/>
    </location>
</feature>
<feature type="region of interest" description="Disordered" evidence="1">
    <location>
        <begin position="52"/>
        <end position="71"/>
    </location>
</feature>
<dbReference type="AlphaFoldDB" id="A0ABD0KJH8"/>
<keyword evidence="3" id="KW-1185">Reference proteome</keyword>
<evidence type="ECO:0000256" key="1">
    <source>
        <dbReference type="SAM" id="MobiDB-lite"/>
    </source>
</evidence>
<accession>A0ABD0KJH8</accession>
<proteinExistence type="predicted"/>
<dbReference type="Proteomes" id="UP001519460">
    <property type="component" value="Unassembled WGS sequence"/>
</dbReference>
<protein>
    <submittedName>
        <fullName evidence="2">Uncharacterized protein</fullName>
    </submittedName>
</protein>
<name>A0ABD0KJH8_9CAEN</name>
<feature type="compositionally biased region" description="Polar residues" evidence="1">
    <location>
        <begin position="13"/>
        <end position="23"/>
    </location>
</feature>
<reference evidence="2 3" key="1">
    <citation type="journal article" date="2023" name="Sci. Data">
        <title>Genome assembly of the Korean intertidal mud-creeper Batillaria attramentaria.</title>
        <authorList>
            <person name="Patra A.K."/>
            <person name="Ho P.T."/>
            <person name="Jun S."/>
            <person name="Lee S.J."/>
            <person name="Kim Y."/>
            <person name="Won Y.J."/>
        </authorList>
    </citation>
    <scope>NUCLEOTIDE SEQUENCE [LARGE SCALE GENOMIC DNA]</scope>
    <source>
        <strain evidence="2">Wonlab-2016</strain>
    </source>
</reference>
<gene>
    <name evidence="2" type="ORF">BaRGS_00021474</name>
</gene>
<dbReference type="EMBL" id="JACVVK020000167">
    <property type="protein sequence ID" value="KAK7487246.1"/>
    <property type="molecule type" value="Genomic_DNA"/>
</dbReference>
<feature type="compositionally biased region" description="Basic and acidic residues" evidence="1">
    <location>
        <begin position="1"/>
        <end position="11"/>
    </location>
</feature>
<organism evidence="2 3">
    <name type="scientific">Batillaria attramentaria</name>
    <dbReference type="NCBI Taxonomy" id="370345"/>
    <lineage>
        <taxon>Eukaryota</taxon>
        <taxon>Metazoa</taxon>
        <taxon>Spiralia</taxon>
        <taxon>Lophotrochozoa</taxon>
        <taxon>Mollusca</taxon>
        <taxon>Gastropoda</taxon>
        <taxon>Caenogastropoda</taxon>
        <taxon>Sorbeoconcha</taxon>
        <taxon>Cerithioidea</taxon>
        <taxon>Batillariidae</taxon>
        <taxon>Batillaria</taxon>
    </lineage>
</organism>
<comment type="caution">
    <text evidence="2">The sequence shown here is derived from an EMBL/GenBank/DDBJ whole genome shotgun (WGS) entry which is preliminary data.</text>
</comment>